<comment type="cofactor">
    <cofactor evidence="1">
        <name>FAD</name>
        <dbReference type="ChEBI" id="CHEBI:57692"/>
    </cofactor>
</comment>
<dbReference type="PANTHER" id="PTHR43004">
    <property type="entry name" value="TRK SYSTEM POTASSIUM UPTAKE PROTEIN"/>
    <property type="match status" value="1"/>
</dbReference>
<dbReference type="InterPro" id="IPR050641">
    <property type="entry name" value="RIFMO-like"/>
</dbReference>
<dbReference type="Gene3D" id="3.40.30.120">
    <property type="match status" value="1"/>
</dbReference>
<accession>A0ABX2TKJ6</accession>
<comment type="caution">
    <text evidence="5">The sequence shown here is derived from an EMBL/GenBank/DDBJ whole genome shotgun (WGS) entry which is preliminary data.</text>
</comment>
<keyword evidence="6" id="KW-1185">Reference proteome</keyword>
<dbReference type="PRINTS" id="PR00420">
    <property type="entry name" value="RNGMNOXGNASE"/>
</dbReference>
<dbReference type="SUPFAM" id="SSF51905">
    <property type="entry name" value="FAD/NAD(P)-binding domain"/>
    <property type="match status" value="1"/>
</dbReference>
<evidence type="ECO:0000256" key="2">
    <source>
        <dbReference type="ARBA" id="ARBA00022630"/>
    </source>
</evidence>
<evidence type="ECO:0000256" key="1">
    <source>
        <dbReference type="ARBA" id="ARBA00001974"/>
    </source>
</evidence>
<dbReference type="Gene3D" id="3.30.9.10">
    <property type="entry name" value="D-Amino Acid Oxidase, subunit A, domain 2"/>
    <property type="match status" value="1"/>
</dbReference>
<dbReference type="InterPro" id="IPR002938">
    <property type="entry name" value="FAD-bd"/>
</dbReference>
<sequence length="565" mass="61627">MTAETTTAETTGVLIVGGGPCGLMLANELGRRGVATILIDQKPSTAFNPQANATQARTMEHFRRLGFADEIRAQGLPPEHPTDVAYFTRFTAHELARFPLPGSREAARLIRRKDRAWSAAEPAHRVSQKFVEAVLRRHADAQPSVSVRYGWRLCAFQETAGGVEAEVVPEGSGEPRRIRALYLVGADGPRSFVRRELGFAYEGEGSADRDFMGGTMLALYLRAPDFYAACPHPRAWQYWAFNRERRAVMGAVDGRGEFAFHTQLRPGESAESLSDADAVALFTQAMGVSIPVEVLSRDAWIAGRTLVANRFQQGRVFLGGDAVHLFTPTGGMGYNTAIEDAVNLGWKLAGVVTGRAPPSLLDSYELERRPVALRNTGFARRFAESIGLYRPSPALEEAGEAGEAARRRAGLYLEAHARAEFDIPGFTLGARYDASPIIAGDGSPPPPDGPTVYVPTGKPGGRAPHLWLDETRSLYDLFGFDWTLLRLGPKPPSADAHVEAARRMGVSLTVVDCAEPEAQDLYETDLVLIRPDQVIAWRRTGVDTRTPDEVFSIVTGRALVREMAG</sequence>
<reference evidence="5 6" key="1">
    <citation type="submission" date="2020-05" db="EMBL/GenBank/DDBJ databases">
        <title>Azospirillum oleiclasticum sp. nov, a nitrogen-fixing and heavy crude oil-emulsifying bacterium isolated from the crude oil of Yumen Oilfield.</title>
        <authorList>
            <person name="Wu D."/>
            <person name="Cai M."/>
            <person name="Zhang X."/>
        </authorList>
    </citation>
    <scope>NUCLEOTIDE SEQUENCE [LARGE SCALE GENOMIC DNA]</scope>
    <source>
        <strain evidence="5 6">ROY-1-1-2</strain>
    </source>
</reference>
<gene>
    <name evidence="5" type="ORF">HND93_34635</name>
</gene>
<organism evidence="5 6">
    <name type="scientific">Azospirillum oleiclasticum</name>
    <dbReference type="NCBI Taxonomy" id="2735135"/>
    <lineage>
        <taxon>Bacteria</taxon>
        <taxon>Pseudomonadati</taxon>
        <taxon>Pseudomonadota</taxon>
        <taxon>Alphaproteobacteria</taxon>
        <taxon>Rhodospirillales</taxon>
        <taxon>Azospirillaceae</taxon>
        <taxon>Azospirillum</taxon>
    </lineage>
</organism>
<dbReference type="Proteomes" id="UP000584642">
    <property type="component" value="Unassembled WGS sequence"/>
</dbReference>
<keyword evidence="2" id="KW-0285">Flavoprotein</keyword>
<dbReference type="RefSeq" id="WP_180286644.1">
    <property type="nucleotide sequence ID" value="NZ_JABFDB010000046.1"/>
</dbReference>
<protein>
    <submittedName>
        <fullName evidence="5">FAD-dependent oxidoreductase</fullName>
    </submittedName>
</protein>
<name>A0ABX2TKJ6_9PROT</name>
<evidence type="ECO:0000259" key="4">
    <source>
        <dbReference type="Pfam" id="PF01494"/>
    </source>
</evidence>
<dbReference type="EMBL" id="JABFDB010000046">
    <property type="protein sequence ID" value="NYZ24869.1"/>
    <property type="molecule type" value="Genomic_DNA"/>
</dbReference>
<proteinExistence type="predicted"/>
<dbReference type="InterPro" id="IPR036188">
    <property type="entry name" value="FAD/NAD-bd_sf"/>
</dbReference>
<feature type="domain" description="FAD-binding" evidence="4">
    <location>
        <begin position="11"/>
        <end position="376"/>
    </location>
</feature>
<evidence type="ECO:0000313" key="5">
    <source>
        <dbReference type="EMBL" id="NYZ24869.1"/>
    </source>
</evidence>
<dbReference type="NCBIfam" id="NF004780">
    <property type="entry name" value="PRK06126.1"/>
    <property type="match status" value="1"/>
</dbReference>
<dbReference type="Gene3D" id="3.50.50.60">
    <property type="entry name" value="FAD/NAD(P)-binding domain"/>
    <property type="match status" value="1"/>
</dbReference>
<dbReference type="PANTHER" id="PTHR43004:SF19">
    <property type="entry name" value="BINDING MONOOXYGENASE, PUTATIVE (JCVI)-RELATED"/>
    <property type="match status" value="1"/>
</dbReference>
<keyword evidence="3" id="KW-0274">FAD</keyword>
<evidence type="ECO:0000313" key="6">
    <source>
        <dbReference type="Proteomes" id="UP000584642"/>
    </source>
</evidence>
<evidence type="ECO:0000256" key="3">
    <source>
        <dbReference type="ARBA" id="ARBA00022827"/>
    </source>
</evidence>
<dbReference type="Pfam" id="PF21274">
    <property type="entry name" value="Rng_hyd_C"/>
    <property type="match status" value="1"/>
</dbReference>
<dbReference type="Pfam" id="PF01494">
    <property type="entry name" value="FAD_binding_3"/>
    <property type="match status" value="1"/>
</dbReference>